<dbReference type="InterPro" id="IPR008380">
    <property type="entry name" value="HAD-SF_hydro_IG_5-nucl"/>
</dbReference>
<dbReference type="InterPro" id="IPR008972">
    <property type="entry name" value="Cupredoxin"/>
</dbReference>
<dbReference type="Pfam" id="PF00812">
    <property type="entry name" value="Ephrin"/>
    <property type="match status" value="1"/>
</dbReference>
<evidence type="ECO:0000313" key="7">
    <source>
        <dbReference type="Proteomes" id="UP000046395"/>
    </source>
</evidence>
<dbReference type="Gene3D" id="3.40.50.1000">
    <property type="entry name" value="HAD superfamily/HAD-like"/>
    <property type="match status" value="1"/>
</dbReference>
<keyword evidence="2" id="KW-0479">Metal-binding</keyword>
<dbReference type="InterPro" id="IPR036412">
    <property type="entry name" value="HAD-like_sf"/>
</dbReference>
<evidence type="ECO:0000256" key="5">
    <source>
        <dbReference type="PROSITE-ProRule" id="PRU00884"/>
    </source>
</evidence>
<accession>A0A5S6R098</accession>
<dbReference type="Pfam" id="PF05761">
    <property type="entry name" value="5_nucleotid"/>
    <property type="match status" value="1"/>
</dbReference>
<dbReference type="PANTHER" id="PTHR12103">
    <property type="entry name" value="5'-NUCLEOTIDASE DOMAIN-CONTAINING"/>
    <property type="match status" value="1"/>
</dbReference>
<name>A0A5S6R098_TRIMR</name>
<protein>
    <submittedName>
        <fullName evidence="8">Ephrin RBD domain-containing protein</fullName>
    </submittedName>
</protein>
<dbReference type="Proteomes" id="UP000046395">
    <property type="component" value="Unassembled WGS sequence"/>
</dbReference>
<dbReference type="WBParaSite" id="TMUE_3000012734.1">
    <property type="protein sequence ID" value="TMUE_3000012734.1"/>
    <property type="gene ID" value="WBGene00301680"/>
</dbReference>
<evidence type="ECO:0000256" key="3">
    <source>
        <dbReference type="ARBA" id="ARBA00022801"/>
    </source>
</evidence>
<dbReference type="SUPFAM" id="SSF49503">
    <property type="entry name" value="Cupredoxins"/>
    <property type="match status" value="1"/>
</dbReference>
<evidence type="ECO:0000256" key="2">
    <source>
        <dbReference type="ARBA" id="ARBA00022723"/>
    </source>
</evidence>
<organism evidence="7 8">
    <name type="scientific">Trichuris muris</name>
    <name type="common">Mouse whipworm</name>
    <dbReference type="NCBI Taxonomy" id="70415"/>
    <lineage>
        <taxon>Eukaryota</taxon>
        <taxon>Metazoa</taxon>
        <taxon>Ecdysozoa</taxon>
        <taxon>Nematoda</taxon>
        <taxon>Enoplea</taxon>
        <taxon>Dorylaimia</taxon>
        <taxon>Trichinellida</taxon>
        <taxon>Trichuridae</taxon>
        <taxon>Trichuris</taxon>
    </lineage>
</organism>
<comment type="similarity">
    <text evidence="1">Belongs to the 5'(3')-deoxyribonucleotidase family.</text>
</comment>
<keyword evidence="7" id="KW-1185">Reference proteome</keyword>
<dbReference type="GO" id="GO:0046872">
    <property type="term" value="F:metal ion binding"/>
    <property type="evidence" value="ECO:0007669"/>
    <property type="project" value="UniProtKB-KW"/>
</dbReference>
<comment type="similarity">
    <text evidence="5">Belongs to the ephrin family.</text>
</comment>
<evidence type="ECO:0000256" key="4">
    <source>
        <dbReference type="ARBA" id="ARBA00022842"/>
    </source>
</evidence>
<sequence length="804" mass="91626">MKLGAAPHFQRVCKGVGRCARFLAQFSAQANSENGNANLWDLYRFMKATVDQRLLQSPVNPKSVFANNELDLSEIDVYGFDYDYTLAIYRKSLNRLIYFLALNRLISAYKYPEELKYVDYDPEFAVRGLHYDVSEGILFKLDAFNRIQKGTAYRGKRKLSDKEVASIYGGFAIPKAFLYPDTAGYERTKQLQDLFSLPEVGLLANVIHYFESNGFAYDSASLFHDVQKATKLVHSSGDMYRAVMENAAGYIKRSIGLRQFFERLVANGKLAFLISNSPFFFIDAGMRYLLGDDWRSCFHYIIVNAMKPHFYTTRAHKFRLYQPTTNVLSWEKVTQIMRHSVYSGGNLRDFLELTGIKNKGILYFGDHVYSDLAEPSARVGWRAGAIVPELTKEIRLQNSDFFRRKLAWLSALTSLVERFEQDASCDAESRTVLAQWDQEREELREELKMVFNPRFGSLFRTYHNPSYFSIRLMRLADVYTSSVANLLNYSIGQKFYARRWLLPHESDLLYPSLSQAILVWAAWSLLFSLLPTFSCRQLPDVYWNASSASFLLASRRGPTLDVQMGDRLNIVCPYYPSAGDPTGRLDAYLEIYRCTLEEQGSRIVGVCGTPETVTLLTLVVREFTANPSGLEFKRGQRYYFITTSNGSREGLSNADGGLCRSSGMKMAIDVQSSDGQLTTKRPRPNKSKDYFFITYRTPELFDDEDDDDQTTQVDYEDSLNGEATTAATNSHDVSEWLPTTAKSDITELWYVVHTRSPEEQQTSSSIGDQQWNNGCSCYPHANWATIVSLTLVIFFAGSNERGPL</sequence>
<proteinExistence type="inferred from homology"/>
<dbReference type="STRING" id="70415.A0A5S6R098"/>
<dbReference type="PRINTS" id="PR01347">
    <property type="entry name" value="EPHRIN"/>
</dbReference>
<dbReference type="GO" id="GO:0008253">
    <property type="term" value="F:5'-nucleotidase activity"/>
    <property type="evidence" value="ECO:0007669"/>
    <property type="project" value="TreeGrafter"/>
</dbReference>
<dbReference type="PROSITE" id="PS51551">
    <property type="entry name" value="EPHRIN_RBD_2"/>
    <property type="match status" value="1"/>
</dbReference>
<feature type="domain" description="Ephrin RBD" evidence="6">
    <location>
        <begin position="536"/>
        <end position="670"/>
    </location>
</feature>
<reference evidence="8" key="1">
    <citation type="submission" date="2019-12" db="UniProtKB">
        <authorList>
            <consortium name="WormBaseParasite"/>
        </authorList>
    </citation>
    <scope>IDENTIFICATION</scope>
</reference>
<dbReference type="PANTHER" id="PTHR12103:SF12">
    <property type="entry name" value="FI20020P1"/>
    <property type="match status" value="1"/>
</dbReference>
<keyword evidence="4" id="KW-0460">Magnesium</keyword>
<keyword evidence="3" id="KW-0378">Hydrolase</keyword>
<dbReference type="GO" id="GO:0016020">
    <property type="term" value="C:membrane"/>
    <property type="evidence" value="ECO:0007669"/>
    <property type="project" value="InterPro"/>
</dbReference>
<evidence type="ECO:0000313" key="8">
    <source>
        <dbReference type="WBParaSite" id="TMUE_3000012734.1"/>
    </source>
</evidence>
<dbReference type="Gene3D" id="2.60.40.420">
    <property type="entry name" value="Cupredoxins - blue copper proteins"/>
    <property type="match status" value="1"/>
</dbReference>
<dbReference type="SUPFAM" id="SSF56784">
    <property type="entry name" value="HAD-like"/>
    <property type="match status" value="1"/>
</dbReference>
<evidence type="ECO:0000256" key="1">
    <source>
        <dbReference type="ARBA" id="ARBA00009589"/>
    </source>
</evidence>
<dbReference type="InterPro" id="IPR001799">
    <property type="entry name" value="Ephrin_RBD"/>
</dbReference>
<dbReference type="NCBIfam" id="TIGR02244">
    <property type="entry name" value="HAD-IG-Ncltidse"/>
    <property type="match status" value="1"/>
</dbReference>
<evidence type="ECO:0000259" key="6">
    <source>
        <dbReference type="PROSITE" id="PS51551"/>
    </source>
</evidence>
<dbReference type="InterPro" id="IPR023214">
    <property type="entry name" value="HAD_sf"/>
</dbReference>
<comment type="caution">
    <text evidence="5">Lacks conserved residue(s) required for the propagation of feature annotation.</text>
</comment>
<dbReference type="AlphaFoldDB" id="A0A5S6R098"/>